<feature type="compositionally biased region" description="Low complexity" evidence="1">
    <location>
        <begin position="44"/>
        <end position="59"/>
    </location>
</feature>
<proteinExistence type="predicted"/>
<protein>
    <submittedName>
        <fullName evidence="2">60S ribosomal protein L29</fullName>
    </submittedName>
</protein>
<dbReference type="Proteomes" id="UP000299084">
    <property type="component" value="Unassembled WGS sequence"/>
</dbReference>
<evidence type="ECO:0000313" key="2">
    <source>
        <dbReference type="EMBL" id="KAB1275708.1"/>
    </source>
</evidence>
<evidence type="ECO:0000256" key="1">
    <source>
        <dbReference type="SAM" id="MobiDB-lite"/>
    </source>
</evidence>
<sequence>MAQKRHQKNLDHNHTNLLKGGPQVPEEHALCQEAQQEGPEEDAANNAKAMNARAEASKALVKPKEVKPKIPKGNSCKLS</sequence>
<dbReference type="AlphaFoldDB" id="A0A5N4DX03"/>
<dbReference type="GO" id="GO:0005840">
    <property type="term" value="C:ribosome"/>
    <property type="evidence" value="ECO:0007669"/>
    <property type="project" value="UniProtKB-KW"/>
</dbReference>
<dbReference type="EMBL" id="JWIN03000008">
    <property type="protein sequence ID" value="KAB1275708.1"/>
    <property type="molecule type" value="Genomic_DNA"/>
</dbReference>
<keyword evidence="3" id="KW-1185">Reference proteome</keyword>
<keyword evidence="2" id="KW-0689">Ribosomal protein</keyword>
<accession>A0A5N4DX03</accession>
<name>A0A5N4DX03_CAMDR</name>
<evidence type="ECO:0000313" key="3">
    <source>
        <dbReference type="Proteomes" id="UP000299084"/>
    </source>
</evidence>
<reference evidence="2 3" key="1">
    <citation type="journal article" date="2019" name="Mol. Ecol. Resour.">
        <title>Improving Illumina assemblies with Hi-C and long reads: an example with the North African dromedary.</title>
        <authorList>
            <person name="Elbers J.P."/>
            <person name="Rogers M.F."/>
            <person name="Perelman P.L."/>
            <person name="Proskuryakova A.A."/>
            <person name="Serdyukova N.A."/>
            <person name="Johnson W.E."/>
            <person name="Horin P."/>
            <person name="Corander J."/>
            <person name="Murphy D."/>
            <person name="Burger P.A."/>
        </authorList>
    </citation>
    <scope>NUCLEOTIDE SEQUENCE [LARGE SCALE GENOMIC DNA]</scope>
    <source>
        <strain evidence="2">Drom800</strain>
        <tissue evidence="2">Blood</tissue>
    </source>
</reference>
<gene>
    <name evidence="2" type="ORF">Cadr_000010018</name>
</gene>
<organism evidence="2 3">
    <name type="scientific">Camelus dromedarius</name>
    <name type="common">Dromedary</name>
    <name type="synonym">Arabian camel</name>
    <dbReference type="NCBI Taxonomy" id="9838"/>
    <lineage>
        <taxon>Eukaryota</taxon>
        <taxon>Metazoa</taxon>
        <taxon>Chordata</taxon>
        <taxon>Craniata</taxon>
        <taxon>Vertebrata</taxon>
        <taxon>Euteleostomi</taxon>
        <taxon>Mammalia</taxon>
        <taxon>Eutheria</taxon>
        <taxon>Laurasiatheria</taxon>
        <taxon>Artiodactyla</taxon>
        <taxon>Tylopoda</taxon>
        <taxon>Camelidae</taxon>
        <taxon>Camelus</taxon>
    </lineage>
</organism>
<comment type="caution">
    <text evidence="2">The sequence shown here is derived from an EMBL/GenBank/DDBJ whole genome shotgun (WGS) entry which is preliminary data.</text>
</comment>
<feature type="region of interest" description="Disordered" evidence="1">
    <location>
        <begin position="1"/>
        <end position="79"/>
    </location>
</feature>
<keyword evidence="2" id="KW-0687">Ribonucleoprotein</keyword>